<evidence type="ECO:0000256" key="1">
    <source>
        <dbReference type="SAM" id="MobiDB-lite"/>
    </source>
</evidence>
<dbReference type="OMA" id="WGKRNSH"/>
<keyword evidence="3" id="KW-1185">Reference proteome</keyword>
<dbReference type="OrthoDB" id="5598843at2759"/>
<evidence type="ECO:0000313" key="3">
    <source>
        <dbReference type="Proteomes" id="UP000011761"/>
    </source>
</evidence>
<accession>M2N6I1</accession>
<dbReference type="STRING" id="717646.M2N6I1"/>
<gene>
    <name evidence="2" type="ORF">BAUCODRAFT_73376</name>
</gene>
<dbReference type="Proteomes" id="UP000011761">
    <property type="component" value="Unassembled WGS sequence"/>
</dbReference>
<dbReference type="RefSeq" id="XP_007678170.1">
    <property type="nucleotide sequence ID" value="XM_007679980.1"/>
</dbReference>
<dbReference type="GeneID" id="19116810"/>
<feature type="region of interest" description="Disordered" evidence="1">
    <location>
        <begin position="1"/>
        <end position="101"/>
    </location>
</feature>
<dbReference type="AlphaFoldDB" id="M2N6I1"/>
<feature type="non-terminal residue" evidence="2">
    <location>
        <position position="1"/>
    </location>
</feature>
<feature type="compositionally biased region" description="Low complexity" evidence="1">
    <location>
        <begin position="14"/>
        <end position="29"/>
    </location>
</feature>
<evidence type="ECO:0000313" key="2">
    <source>
        <dbReference type="EMBL" id="EMC94385.1"/>
    </source>
</evidence>
<dbReference type="HOGENOM" id="CLU_1997904_0_0_1"/>
<proteinExistence type="predicted"/>
<reference evidence="2 3" key="1">
    <citation type="journal article" date="2012" name="PLoS Pathog.">
        <title>Diverse lifestyles and strategies of plant pathogenesis encoded in the genomes of eighteen Dothideomycetes fungi.</title>
        <authorList>
            <person name="Ohm R.A."/>
            <person name="Feau N."/>
            <person name="Henrissat B."/>
            <person name="Schoch C.L."/>
            <person name="Horwitz B.A."/>
            <person name="Barry K.W."/>
            <person name="Condon B.J."/>
            <person name="Copeland A.C."/>
            <person name="Dhillon B."/>
            <person name="Glaser F."/>
            <person name="Hesse C.N."/>
            <person name="Kosti I."/>
            <person name="LaButti K."/>
            <person name="Lindquist E.A."/>
            <person name="Lucas S."/>
            <person name="Salamov A.A."/>
            <person name="Bradshaw R.E."/>
            <person name="Ciuffetti L."/>
            <person name="Hamelin R.C."/>
            <person name="Kema G.H.J."/>
            <person name="Lawrence C."/>
            <person name="Scott J.A."/>
            <person name="Spatafora J.W."/>
            <person name="Turgeon B.G."/>
            <person name="de Wit P.J.G.M."/>
            <person name="Zhong S."/>
            <person name="Goodwin S.B."/>
            <person name="Grigoriev I.V."/>
        </authorList>
    </citation>
    <scope>NUCLEOTIDE SEQUENCE [LARGE SCALE GENOMIC DNA]</scope>
    <source>
        <strain evidence="2 3">UAMH 10762</strain>
    </source>
</reference>
<dbReference type="EMBL" id="KB445558">
    <property type="protein sequence ID" value="EMC94385.1"/>
    <property type="molecule type" value="Genomic_DNA"/>
</dbReference>
<sequence length="125" mass="12666">SQSASRTPQNRSGTASPSQQTQPTQSPRQEGGRAPQVNNVWTQRSSSASGANGPRQYTPANGFNADEVKAALGKDATPAPYKPAEVAGGARVSGGSWGAKANQTASGQAFLAQLAKEIAKVEGGG</sequence>
<protein>
    <submittedName>
        <fullName evidence="2">Uncharacterized protein</fullName>
    </submittedName>
</protein>
<organism evidence="2 3">
    <name type="scientific">Baudoinia panamericana (strain UAMH 10762)</name>
    <name type="common">Angels' share fungus</name>
    <name type="synonym">Baudoinia compniacensis (strain UAMH 10762)</name>
    <dbReference type="NCBI Taxonomy" id="717646"/>
    <lineage>
        <taxon>Eukaryota</taxon>
        <taxon>Fungi</taxon>
        <taxon>Dikarya</taxon>
        <taxon>Ascomycota</taxon>
        <taxon>Pezizomycotina</taxon>
        <taxon>Dothideomycetes</taxon>
        <taxon>Dothideomycetidae</taxon>
        <taxon>Mycosphaerellales</taxon>
        <taxon>Teratosphaeriaceae</taxon>
        <taxon>Baudoinia</taxon>
    </lineage>
</organism>
<feature type="compositionally biased region" description="Polar residues" evidence="1">
    <location>
        <begin position="36"/>
        <end position="50"/>
    </location>
</feature>
<feature type="compositionally biased region" description="Polar residues" evidence="1">
    <location>
        <begin position="1"/>
        <end position="13"/>
    </location>
</feature>
<dbReference type="eggNOG" id="ENOG502RNZE">
    <property type="taxonomic scope" value="Eukaryota"/>
</dbReference>
<name>M2N6I1_BAUPA</name>
<dbReference type="KEGG" id="bcom:BAUCODRAFT_73376"/>